<sequence>MLFEMCLMLKNSLNKPFIEILDLIIKIQEKKFDNPDFSLNIILHL</sequence>
<comment type="caution">
    <text evidence="1">The sequence shown here is derived from an EMBL/GenBank/DDBJ whole genome shotgun (WGS) entry which is preliminary data.</text>
</comment>
<gene>
    <name evidence="1" type="ORF">LCGC14_2165170</name>
</gene>
<proteinExistence type="predicted"/>
<dbReference type="AlphaFoldDB" id="A0A0F9GMS6"/>
<accession>A0A0F9GMS6</accession>
<name>A0A0F9GMS6_9ZZZZ</name>
<organism evidence="1">
    <name type="scientific">marine sediment metagenome</name>
    <dbReference type="NCBI Taxonomy" id="412755"/>
    <lineage>
        <taxon>unclassified sequences</taxon>
        <taxon>metagenomes</taxon>
        <taxon>ecological metagenomes</taxon>
    </lineage>
</organism>
<reference evidence="1" key="1">
    <citation type="journal article" date="2015" name="Nature">
        <title>Complex archaea that bridge the gap between prokaryotes and eukaryotes.</title>
        <authorList>
            <person name="Spang A."/>
            <person name="Saw J.H."/>
            <person name="Jorgensen S.L."/>
            <person name="Zaremba-Niedzwiedzka K."/>
            <person name="Martijn J."/>
            <person name="Lind A.E."/>
            <person name="van Eijk R."/>
            <person name="Schleper C."/>
            <person name="Guy L."/>
            <person name="Ettema T.J."/>
        </authorList>
    </citation>
    <scope>NUCLEOTIDE SEQUENCE</scope>
</reference>
<evidence type="ECO:0000313" key="1">
    <source>
        <dbReference type="EMBL" id="KKL64422.1"/>
    </source>
</evidence>
<protein>
    <submittedName>
        <fullName evidence="1">Uncharacterized protein</fullName>
    </submittedName>
</protein>
<dbReference type="EMBL" id="LAZR01027849">
    <property type="protein sequence ID" value="KKL64422.1"/>
    <property type="molecule type" value="Genomic_DNA"/>
</dbReference>